<accession>A0A4Y9XR81</accession>
<evidence type="ECO:0000256" key="1">
    <source>
        <dbReference type="PIRSR" id="PIRSR000097-1"/>
    </source>
</evidence>
<dbReference type="STRING" id="205917.A0A4Y9XR81"/>
<dbReference type="Proteomes" id="UP000298327">
    <property type="component" value="Unassembled WGS sequence"/>
</dbReference>
<evidence type="ECO:0000259" key="4">
    <source>
        <dbReference type="Pfam" id="PF00248"/>
    </source>
</evidence>
<protein>
    <recommendedName>
        <fullName evidence="4">NADP-dependent oxidoreductase domain-containing protein</fullName>
    </recommendedName>
</protein>
<evidence type="ECO:0000313" key="6">
    <source>
        <dbReference type="Proteomes" id="UP000298327"/>
    </source>
</evidence>
<sequence>MRCLNVLILPVPSASSITVTVTGIAEFVAGIFRSTQQQTLILMSSLTLQSKFKLSDGNEIPVLGFGDSVVRFVFVKIVPMQFIGTYELDGQDAYKSVMWALEVNTHCKPYDHCIAHTDTLQAGYRHIDSAEWYENERECGRAIQDFCAETGTPRAEIFYTTKLKNNAGVAATRKAIRKSLAECGLGYIDLYLIHGPWGGPQARKDAWEAIVEAQKEGIVKSIGISTFGVGHMRELLETGLPAPAVHQIDLHPFMTRSEIVKFSTEHGMTLEAWGSLARGMRMKHPYILELATKYRKQPAHIFLRYSLQKGFVPLVKSSSQNRIIDNTHIFDFELSTEEVVQLDSSNENLVTDWDPTDSP</sequence>
<feature type="domain" description="NADP-dependent oxidoreductase" evidence="4">
    <location>
        <begin position="119"/>
        <end position="346"/>
    </location>
</feature>
<evidence type="ECO:0000313" key="5">
    <source>
        <dbReference type="EMBL" id="TFY52834.1"/>
    </source>
</evidence>
<feature type="site" description="Lowers pKa of active site Tyr" evidence="3">
    <location>
        <position position="162"/>
    </location>
</feature>
<evidence type="ECO:0000256" key="3">
    <source>
        <dbReference type="PIRSR" id="PIRSR000097-3"/>
    </source>
</evidence>
<gene>
    <name evidence="5" type="ORF">EVG20_g10383</name>
</gene>
<dbReference type="InterPro" id="IPR018170">
    <property type="entry name" value="Aldo/ket_reductase_CS"/>
</dbReference>
<reference evidence="5 6" key="1">
    <citation type="submission" date="2019-02" db="EMBL/GenBank/DDBJ databases">
        <title>Genome sequencing of the rare red list fungi Dentipellis fragilis.</title>
        <authorList>
            <person name="Buettner E."/>
            <person name="Kellner H."/>
        </authorList>
    </citation>
    <scope>NUCLEOTIDE SEQUENCE [LARGE SCALE GENOMIC DNA]</scope>
    <source>
        <strain evidence="5 6">DSM 105465</strain>
    </source>
</reference>
<dbReference type="InterPro" id="IPR023210">
    <property type="entry name" value="NADP_OxRdtase_dom"/>
</dbReference>
<dbReference type="AlphaFoldDB" id="A0A4Y9XR81"/>
<dbReference type="PROSITE" id="PS00798">
    <property type="entry name" value="ALDOKETO_REDUCTASE_1"/>
    <property type="match status" value="1"/>
</dbReference>
<comment type="caution">
    <text evidence="5">The sequence shown here is derived from an EMBL/GenBank/DDBJ whole genome shotgun (WGS) entry which is preliminary data.</text>
</comment>
<organism evidence="5 6">
    <name type="scientific">Dentipellis fragilis</name>
    <dbReference type="NCBI Taxonomy" id="205917"/>
    <lineage>
        <taxon>Eukaryota</taxon>
        <taxon>Fungi</taxon>
        <taxon>Dikarya</taxon>
        <taxon>Basidiomycota</taxon>
        <taxon>Agaricomycotina</taxon>
        <taxon>Agaricomycetes</taxon>
        <taxon>Russulales</taxon>
        <taxon>Hericiaceae</taxon>
        <taxon>Dentipellis</taxon>
    </lineage>
</organism>
<dbReference type="InterPro" id="IPR020471">
    <property type="entry name" value="AKR"/>
</dbReference>
<dbReference type="Gene3D" id="3.20.20.100">
    <property type="entry name" value="NADP-dependent oxidoreductase domain"/>
    <property type="match status" value="1"/>
</dbReference>
<feature type="binding site" evidence="2">
    <location>
        <position position="194"/>
    </location>
    <ligand>
        <name>substrate</name>
    </ligand>
</feature>
<evidence type="ECO:0000256" key="2">
    <source>
        <dbReference type="PIRSR" id="PIRSR000097-2"/>
    </source>
</evidence>
<name>A0A4Y9XR81_9AGAM</name>
<dbReference type="PANTHER" id="PTHR43827:SF13">
    <property type="entry name" value="ALDO_KETO REDUCTASE FAMILY PROTEIN"/>
    <property type="match status" value="1"/>
</dbReference>
<dbReference type="PANTHER" id="PTHR43827">
    <property type="entry name" value="2,5-DIKETO-D-GLUCONIC ACID REDUCTASE"/>
    <property type="match status" value="1"/>
</dbReference>
<dbReference type="GO" id="GO:0016491">
    <property type="term" value="F:oxidoreductase activity"/>
    <property type="evidence" value="ECO:0007669"/>
    <property type="project" value="InterPro"/>
</dbReference>
<dbReference type="PIRSF" id="PIRSF000097">
    <property type="entry name" value="AKR"/>
    <property type="match status" value="1"/>
</dbReference>
<dbReference type="CDD" id="cd19071">
    <property type="entry name" value="AKR_AKR1-5-like"/>
    <property type="match status" value="1"/>
</dbReference>
<keyword evidence="6" id="KW-1185">Reference proteome</keyword>
<dbReference type="InterPro" id="IPR036812">
    <property type="entry name" value="NAD(P)_OxRdtase_dom_sf"/>
</dbReference>
<dbReference type="Pfam" id="PF00248">
    <property type="entry name" value="Aldo_ket_red"/>
    <property type="match status" value="1"/>
</dbReference>
<proteinExistence type="predicted"/>
<dbReference type="SUPFAM" id="SSF51430">
    <property type="entry name" value="NAD(P)-linked oxidoreductase"/>
    <property type="match status" value="1"/>
</dbReference>
<dbReference type="OrthoDB" id="416253at2759"/>
<dbReference type="EMBL" id="SEOQ01001243">
    <property type="protein sequence ID" value="TFY52834.1"/>
    <property type="molecule type" value="Genomic_DNA"/>
</dbReference>
<dbReference type="PRINTS" id="PR00069">
    <property type="entry name" value="ALDKETRDTASE"/>
</dbReference>
<feature type="active site" description="Proton donor" evidence="1">
    <location>
        <position position="133"/>
    </location>
</feature>